<evidence type="ECO:0000256" key="4">
    <source>
        <dbReference type="ARBA" id="ARBA00022630"/>
    </source>
</evidence>
<evidence type="ECO:0000259" key="10">
    <source>
        <dbReference type="Pfam" id="PF01619"/>
    </source>
</evidence>
<evidence type="ECO:0000256" key="6">
    <source>
        <dbReference type="ARBA" id="ARBA00022827"/>
    </source>
</evidence>
<dbReference type="UniPathway" id="UPA00261">
    <property type="reaction ID" value="UER00373"/>
</dbReference>
<geneLocation type="plasmid" evidence="11">
    <name>fosmid 1C_1</name>
</geneLocation>
<keyword evidence="5" id="KW-0547">Nucleotide-binding</keyword>
<sequence length="300" mass="34706">MNPLNKLIVDITTLMPKKFVKLFANRYIAGITLSDVIEKVRQLNEKNILSTVDVLGESVSDRKEAEKMKDACIDVLNAIDNYNLKANLSIKLTSLALTLDFEYCKSLVSEILQTAKQTENFVRIDMEDSSVTDATIKMYEEMRKTFDNTGLVLQAYLRRTESDALRLMKEKSNFRLCKGIYIEPAELAFKQKQEIRDNYLKLLRLMFENKAYVGIATHDSYLIEGAKELIKEFSLTTEQYEFQMLLGVRENLRDSIVQSGNRLRVYTPFGERWYEYSIRRFKENPNFAGQVAKSIFTGGR</sequence>
<feature type="domain" description="Proline dehydrogenase" evidence="10">
    <location>
        <begin position="37"/>
        <end position="291"/>
    </location>
</feature>
<comment type="pathway">
    <text evidence="2">Amino-acid degradation; L-proline degradation into L-glutamate; L-glutamate from L-proline: step 1/2.</text>
</comment>
<evidence type="ECO:0000256" key="5">
    <source>
        <dbReference type="ARBA" id="ARBA00022741"/>
    </source>
</evidence>
<dbReference type="PANTHER" id="PTHR13914">
    <property type="entry name" value="PROLINE OXIDASE"/>
    <property type="match status" value="1"/>
</dbReference>
<name>A0A0A8KWQ3_9ZZZZ</name>
<dbReference type="GO" id="GO:0010133">
    <property type="term" value="P:L-proline catabolic process to L-glutamate"/>
    <property type="evidence" value="ECO:0007669"/>
    <property type="project" value="UniProtKB-UniPathway"/>
</dbReference>
<evidence type="ECO:0000313" key="11">
    <source>
        <dbReference type="EMBL" id="CDL65372.1"/>
    </source>
</evidence>
<dbReference type="PANTHER" id="PTHR13914:SF0">
    <property type="entry name" value="PROLINE DEHYDROGENASE 1, MITOCHONDRIAL"/>
    <property type="match status" value="1"/>
</dbReference>
<dbReference type="InterPro" id="IPR029041">
    <property type="entry name" value="FAD-linked_oxidoreductase-like"/>
</dbReference>
<keyword evidence="7 11" id="KW-0560">Oxidoreductase</keyword>
<evidence type="ECO:0000256" key="2">
    <source>
        <dbReference type="ARBA" id="ARBA00004739"/>
    </source>
</evidence>
<dbReference type="EMBL" id="HG796237">
    <property type="protein sequence ID" value="CDL65372.1"/>
    <property type="molecule type" value="Genomic_DNA"/>
</dbReference>
<dbReference type="InterPro" id="IPR002872">
    <property type="entry name" value="Proline_DH_dom"/>
</dbReference>
<evidence type="ECO:0000256" key="1">
    <source>
        <dbReference type="ARBA" id="ARBA00001974"/>
    </source>
</evidence>
<keyword evidence="4" id="KW-0285">Flavoprotein</keyword>
<keyword evidence="8" id="KW-0642">Proline metabolism</keyword>
<evidence type="ECO:0000256" key="9">
    <source>
        <dbReference type="ARBA" id="ARBA00048779"/>
    </source>
</evidence>
<evidence type="ECO:0000256" key="7">
    <source>
        <dbReference type="ARBA" id="ARBA00023002"/>
    </source>
</evidence>
<evidence type="ECO:0000256" key="8">
    <source>
        <dbReference type="ARBA" id="ARBA00023062"/>
    </source>
</evidence>
<reference evidence="11" key="1">
    <citation type="journal article" date="2015" name="Res. Microbiol.">
        <title>New FeFe-hydrogenase genes identified in a metagenomic fosmid library from a municipal wastewater treatment plant as revealed by high-throughput sequencing.</title>
        <authorList>
            <person name="Tomazetto G."/>
            <person name="Wibberg D."/>
            <person name="Schluter A."/>
            <person name="Oliveira V.M."/>
        </authorList>
    </citation>
    <scope>NUCLEOTIDE SEQUENCE</scope>
    <source>
        <plasmid evidence="11">fosmid 1C_1</plasmid>
    </source>
</reference>
<evidence type="ECO:0000256" key="3">
    <source>
        <dbReference type="ARBA" id="ARBA00012695"/>
    </source>
</evidence>
<dbReference type="SUPFAM" id="SSF51730">
    <property type="entry name" value="FAD-linked oxidoreductase"/>
    <property type="match status" value="1"/>
</dbReference>
<protein>
    <recommendedName>
        <fullName evidence="3">proline dehydrogenase</fullName>
        <ecNumber evidence="3">1.5.5.2</ecNumber>
    </recommendedName>
</protein>
<dbReference type="PIRSF" id="PIRSF000196">
    <property type="entry name" value="Pro_dehydrog"/>
    <property type="match status" value="1"/>
</dbReference>
<dbReference type="GO" id="GO:0004657">
    <property type="term" value="F:proline dehydrogenase activity"/>
    <property type="evidence" value="ECO:0007669"/>
    <property type="project" value="UniProtKB-EC"/>
</dbReference>
<dbReference type="Pfam" id="PF01619">
    <property type="entry name" value="Pro_dh"/>
    <property type="match status" value="1"/>
</dbReference>
<keyword evidence="6" id="KW-0274">FAD</keyword>
<dbReference type="Gene3D" id="3.20.20.220">
    <property type="match status" value="1"/>
</dbReference>
<accession>A0A0A8KWQ3</accession>
<organism evidence="11">
    <name type="scientific">wastewater metagenome</name>
    <dbReference type="NCBI Taxonomy" id="527639"/>
    <lineage>
        <taxon>unclassified sequences</taxon>
        <taxon>metagenomes</taxon>
        <taxon>ecological metagenomes</taxon>
    </lineage>
</organism>
<dbReference type="EC" id="1.5.5.2" evidence="3"/>
<dbReference type="AlphaFoldDB" id="A0A0A8KWQ3"/>
<comment type="catalytic activity">
    <reaction evidence="9">
        <text>L-proline + a quinone = (S)-1-pyrroline-5-carboxylate + a quinol + H(+)</text>
        <dbReference type="Rhea" id="RHEA:23784"/>
        <dbReference type="ChEBI" id="CHEBI:15378"/>
        <dbReference type="ChEBI" id="CHEBI:17388"/>
        <dbReference type="ChEBI" id="CHEBI:24646"/>
        <dbReference type="ChEBI" id="CHEBI:60039"/>
        <dbReference type="ChEBI" id="CHEBI:132124"/>
        <dbReference type="EC" id="1.5.5.2"/>
    </reaction>
</comment>
<keyword evidence="11" id="KW-0614">Plasmid</keyword>
<proteinExistence type="predicted"/>
<gene>
    <name evidence="11" type="primary">putA</name>
    <name evidence="11" type="ORF">WWTP_pFosmid_1C_0010</name>
</gene>
<dbReference type="InterPro" id="IPR008219">
    <property type="entry name" value="PRODH_bac_arc"/>
</dbReference>
<dbReference type="InterPro" id="IPR015659">
    <property type="entry name" value="Proline_oxidase"/>
</dbReference>
<dbReference type="GO" id="GO:0000166">
    <property type="term" value="F:nucleotide binding"/>
    <property type="evidence" value="ECO:0007669"/>
    <property type="project" value="UniProtKB-KW"/>
</dbReference>
<comment type="cofactor">
    <cofactor evidence="1">
        <name>FAD</name>
        <dbReference type="ChEBI" id="CHEBI:57692"/>
    </cofactor>
</comment>